<dbReference type="EMBL" id="AVOT02072888">
    <property type="protein sequence ID" value="MBW0562621.1"/>
    <property type="molecule type" value="Genomic_DNA"/>
</dbReference>
<name>A0A9Q3JIL4_9BASI</name>
<comment type="caution">
    <text evidence="1">The sequence shown here is derived from an EMBL/GenBank/DDBJ whole genome shotgun (WGS) entry which is preliminary data.</text>
</comment>
<proteinExistence type="predicted"/>
<protein>
    <submittedName>
        <fullName evidence="1">Uncharacterized protein</fullName>
    </submittedName>
</protein>
<keyword evidence="2" id="KW-1185">Reference proteome</keyword>
<organism evidence="1 2">
    <name type="scientific">Austropuccinia psidii MF-1</name>
    <dbReference type="NCBI Taxonomy" id="1389203"/>
    <lineage>
        <taxon>Eukaryota</taxon>
        <taxon>Fungi</taxon>
        <taxon>Dikarya</taxon>
        <taxon>Basidiomycota</taxon>
        <taxon>Pucciniomycotina</taxon>
        <taxon>Pucciniomycetes</taxon>
        <taxon>Pucciniales</taxon>
        <taxon>Sphaerophragmiaceae</taxon>
        <taxon>Austropuccinia</taxon>
    </lineage>
</organism>
<sequence length="95" mass="11058">MTSSSLVVQRFSAFEGYSASSIIRSFHHDFYCAQPQYDHRTNRHRLSKRTSKAHDLIFKIRRPATISRSTTWPKKTPKIGSRRRDALDIVLIPAR</sequence>
<dbReference type="AlphaFoldDB" id="A0A9Q3JIL4"/>
<evidence type="ECO:0000313" key="2">
    <source>
        <dbReference type="Proteomes" id="UP000765509"/>
    </source>
</evidence>
<reference evidence="1" key="1">
    <citation type="submission" date="2021-03" db="EMBL/GenBank/DDBJ databases">
        <title>Draft genome sequence of rust myrtle Austropuccinia psidii MF-1, a brazilian biotype.</title>
        <authorList>
            <person name="Quecine M.C."/>
            <person name="Pachon D.M.R."/>
            <person name="Bonatelli M.L."/>
            <person name="Correr F.H."/>
            <person name="Franceschini L.M."/>
            <person name="Leite T.F."/>
            <person name="Margarido G.R.A."/>
            <person name="Almeida C.A."/>
            <person name="Ferrarezi J.A."/>
            <person name="Labate C.A."/>
        </authorList>
    </citation>
    <scope>NUCLEOTIDE SEQUENCE</scope>
    <source>
        <strain evidence="1">MF-1</strain>
    </source>
</reference>
<gene>
    <name evidence="1" type="ORF">O181_102336</name>
</gene>
<accession>A0A9Q3JIL4</accession>
<dbReference type="Proteomes" id="UP000765509">
    <property type="component" value="Unassembled WGS sequence"/>
</dbReference>
<evidence type="ECO:0000313" key="1">
    <source>
        <dbReference type="EMBL" id="MBW0562621.1"/>
    </source>
</evidence>